<accession>A0AB38ZAH2</accession>
<evidence type="ECO:0000313" key="2">
    <source>
        <dbReference type="EMBL" id="WRO07562.1"/>
    </source>
</evidence>
<evidence type="ECO:0000259" key="1">
    <source>
        <dbReference type="Pfam" id="PF20582"/>
    </source>
</evidence>
<dbReference type="EMBL" id="CP141531">
    <property type="protein sequence ID" value="WRO07562.1"/>
    <property type="molecule type" value="Genomic_DNA"/>
</dbReference>
<protein>
    <submittedName>
        <fullName evidence="2">DNA repair protein</fullName>
    </submittedName>
</protein>
<dbReference type="Pfam" id="PF20582">
    <property type="entry name" value="UPF0758_N"/>
    <property type="match status" value="1"/>
</dbReference>
<dbReference type="AlphaFoldDB" id="A0AB38ZAH2"/>
<organism evidence="2 3">
    <name type="scientific">Dehalococcoides mccartyi</name>
    <dbReference type="NCBI Taxonomy" id="61435"/>
    <lineage>
        <taxon>Bacteria</taxon>
        <taxon>Bacillati</taxon>
        <taxon>Chloroflexota</taxon>
        <taxon>Dehalococcoidia</taxon>
        <taxon>Dehalococcoidales</taxon>
        <taxon>Dehalococcoidaceae</taxon>
        <taxon>Dehalococcoides</taxon>
    </lineage>
</organism>
<proteinExistence type="predicted"/>
<feature type="domain" description="UPF0758" evidence="1">
    <location>
        <begin position="10"/>
        <end position="80"/>
    </location>
</feature>
<dbReference type="InterPro" id="IPR046778">
    <property type="entry name" value="UPF0758_N"/>
</dbReference>
<dbReference type="Proteomes" id="UP001327986">
    <property type="component" value="Chromosome"/>
</dbReference>
<name>A0AB38ZAH2_9CHLR</name>
<dbReference type="RefSeq" id="WP_324665136.1">
    <property type="nucleotide sequence ID" value="NZ_CP141531.1"/>
</dbReference>
<evidence type="ECO:0000313" key="3">
    <source>
        <dbReference type="Proteomes" id="UP001327986"/>
    </source>
</evidence>
<reference evidence="2" key="1">
    <citation type="submission" date="2023-12" db="EMBL/GenBank/DDBJ databases">
        <title>Isolation of organohalide respiring bacteria Dehalococcoides mccartyi strain GPTCE1 in groundwater collected near a chemical plant in Suzhou, China.</title>
        <authorList>
            <person name="Liu G."/>
        </authorList>
    </citation>
    <scope>NUCLEOTIDE SEQUENCE</scope>
    <source>
        <strain evidence="2">GPTCE1</strain>
    </source>
</reference>
<gene>
    <name evidence="2" type="ORF">VLL09_01330</name>
</gene>
<sequence length="391" mass="44303">MPDLENKGHRQRLRERFVKSDTISHSEAALLELLLTYTIPQRDVQPLAKRLLAEYGSLSSLLTAPMERLCQSQEIKETSAVLLKLVDYIRKEFHSTEQIVQKEVEPPVQTTLFDSVSPAEIVPEKNVVKDKSIEISGKEKSSTRRGTELFGKAVLKETIQILPKLPFTNSMKEITDFLNKNLPFNSVQTRTRRGRYIKFNMFGDNASILPLIKFAHTFPGSRELKDVCFYKFCKAQPLMLDFIQSIMLPNIGAGSINRDAVSEYLRSRYPESKAINDATSAVCEALFGAEIASKKGNQIAFSLRAVPVASFVFVLHSEFPEPGMYDIEKLNSNRVIKAMLWNPEQILNSLYEVRNQGFITKISEIDNIRQFTTKYALAEVVEKLASKGEKV</sequence>